<evidence type="ECO:0000313" key="2">
    <source>
        <dbReference type="EMBL" id="ARN83068.1"/>
    </source>
</evidence>
<evidence type="ECO:0008006" key="4">
    <source>
        <dbReference type="Google" id="ProtNLM"/>
    </source>
</evidence>
<name>A0A1W6MZR6_9HYPH</name>
<dbReference type="KEGG" id="mbry:B1812_20495"/>
<feature type="chain" id="PRO_5011986608" description="Lectin-like protein BA14k" evidence="1">
    <location>
        <begin position="28"/>
        <end position="99"/>
    </location>
</feature>
<proteinExistence type="predicted"/>
<gene>
    <name evidence="2" type="ORF">B1812_20495</name>
</gene>
<keyword evidence="1" id="KW-0732">Signal</keyword>
<evidence type="ECO:0000256" key="1">
    <source>
        <dbReference type="SAM" id="SignalP"/>
    </source>
</evidence>
<organism evidence="2 3">
    <name type="scientific">Methylocystis bryophila</name>
    <dbReference type="NCBI Taxonomy" id="655015"/>
    <lineage>
        <taxon>Bacteria</taxon>
        <taxon>Pseudomonadati</taxon>
        <taxon>Pseudomonadota</taxon>
        <taxon>Alphaproteobacteria</taxon>
        <taxon>Hyphomicrobiales</taxon>
        <taxon>Methylocystaceae</taxon>
        <taxon>Methylocystis</taxon>
    </lineage>
</organism>
<dbReference type="EMBL" id="CP019948">
    <property type="protein sequence ID" value="ARN83068.1"/>
    <property type="molecule type" value="Genomic_DNA"/>
</dbReference>
<sequence length="99" mass="10138">MKIAVVATSLALALCYASPMGVTPARADSAGAAVAAGIGGFALGAIAGGALARPAPPAYYPAPTPVYVAPPPPRCWTESRPLFDEYGYVVGYRPRRVCE</sequence>
<keyword evidence="3" id="KW-1185">Reference proteome</keyword>
<dbReference type="RefSeq" id="WP_085773216.1">
    <property type="nucleotide sequence ID" value="NZ_AP027149.1"/>
</dbReference>
<dbReference type="AlphaFoldDB" id="A0A1W6MZR6"/>
<reference evidence="2 3" key="1">
    <citation type="submission" date="2017-02" db="EMBL/GenBank/DDBJ databases">
        <authorList>
            <person name="Peterson S.W."/>
        </authorList>
    </citation>
    <scope>NUCLEOTIDE SEQUENCE [LARGE SCALE GENOMIC DNA]</scope>
    <source>
        <strain evidence="2 3">S285</strain>
    </source>
</reference>
<accession>A0A1W6MZR6</accession>
<protein>
    <recommendedName>
        <fullName evidence="4">Lectin-like protein BA14k</fullName>
    </recommendedName>
</protein>
<feature type="signal peptide" evidence="1">
    <location>
        <begin position="1"/>
        <end position="27"/>
    </location>
</feature>
<dbReference type="Proteomes" id="UP000193978">
    <property type="component" value="Chromosome"/>
</dbReference>
<evidence type="ECO:0000313" key="3">
    <source>
        <dbReference type="Proteomes" id="UP000193978"/>
    </source>
</evidence>